<dbReference type="PROSITE" id="PS50950">
    <property type="entry name" value="ZF_THAP"/>
    <property type="match status" value="1"/>
</dbReference>
<organism evidence="10 11">
    <name type="scientific">Ceratitis capitata</name>
    <name type="common">Mediterranean fruit fly</name>
    <name type="synonym">Tephritis capitata</name>
    <dbReference type="NCBI Taxonomy" id="7213"/>
    <lineage>
        <taxon>Eukaryota</taxon>
        <taxon>Metazoa</taxon>
        <taxon>Ecdysozoa</taxon>
        <taxon>Arthropoda</taxon>
        <taxon>Hexapoda</taxon>
        <taxon>Insecta</taxon>
        <taxon>Pterygota</taxon>
        <taxon>Neoptera</taxon>
        <taxon>Endopterygota</taxon>
        <taxon>Diptera</taxon>
        <taxon>Brachycera</taxon>
        <taxon>Muscomorpha</taxon>
        <taxon>Tephritoidea</taxon>
        <taxon>Tephritidae</taxon>
        <taxon>Ceratitis</taxon>
        <taxon>Ceratitis</taxon>
    </lineage>
</organism>
<reference evidence="10" key="1">
    <citation type="submission" date="2020-11" db="EMBL/GenBank/DDBJ databases">
        <authorList>
            <person name="Whitehead M."/>
        </authorList>
    </citation>
    <scope>NUCLEOTIDE SEQUENCE</scope>
    <source>
        <strain evidence="10">EGII</strain>
    </source>
</reference>
<evidence type="ECO:0000256" key="4">
    <source>
        <dbReference type="ARBA" id="ARBA00022833"/>
    </source>
</evidence>
<evidence type="ECO:0000313" key="10">
    <source>
        <dbReference type="EMBL" id="CAD7006435.1"/>
    </source>
</evidence>
<dbReference type="InterPro" id="IPR006612">
    <property type="entry name" value="THAP_Znf"/>
</dbReference>
<dbReference type="OrthoDB" id="8948150at2759"/>
<dbReference type="GO" id="GO:0003677">
    <property type="term" value="F:DNA binding"/>
    <property type="evidence" value="ECO:0007669"/>
    <property type="project" value="UniProtKB-UniRule"/>
</dbReference>
<feature type="compositionally biased region" description="Polar residues" evidence="7">
    <location>
        <begin position="284"/>
        <end position="308"/>
    </location>
</feature>
<dbReference type="SUPFAM" id="SSF57716">
    <property type="entry name" value="Glucocorticoid receptor-like (DNA-binding domain)"/>
    <property type="match status" value="1"/>
</dbReference>
<evidence type="ECO:0000259" key="9">
    <source>
        <dbReference type="PROSITE" id="PS51253"/>
    </source>
</evidence>
<comment type="subcellular location">
    <subcellularLocation>
        <location evidence="1">Nucleus</location>
    </subcellularLocation>
</comment>
<dbReference type="SUPFAM" id="SSF46689">
    <property type="entry name" value="Homeodomain-like"/>
    <property type="match status" value="1"/>
</dbReference>
<dbReference type="AlphaFoldDB" id="A0A811V7K7"/>
<feature type="region of interest" description="Disordered" evidence="7">
    <location>
        <begin position="227"/>
        <end position="347"/>
    </location>
</feature>
<keyword evidence="2" id="KW-0479">Metal-binding</keyword>
<sequence>MPTIRRCCIVGCLSNSRQSPQLQFFQFPRPENPFYSLWKQACHASLNRILPFKKPVVCALHFHPNLIGGRRLMSSAVPSLRLDVPNDLKAVEQQAMVEEIERSRKCAYINAVVYEWLVRANLNPQLRGSITHGMIKDKAASAAQLIGSTSFVADNRWLNRFRETHLSGFAQKLANNQLKPLGVSLWINDIVQDLQHLFPPTSAERIAKLESLPEQYMDYMQQYGEYEEDDDQDSQNQSIKEQQQQSYHHQQQQGHSGYDAYGQPISNYNGSYDGYEGYYDRQSQHNSYSSPQPQRPASNSPPLQQLQKLASPAHRASPVLPPPVKRPRSSVEEGSEINGTNNVTDLTNECEANDCDVKPIKLNGIPSPNGSNGLTPAPSPKPIINGNTNGKTNGNIEDNHSNGYGPELTTYAEALEHLKPIEEFALSMENFRAIGLISQLEAILRKGENKRLAAHTK</sequence>
<evidence type="ECO:0000256" key="3">
    <source>
        <dbReference type="ARBA" id="ARBA00022771"/>
    </source>
</evidence>
<evidence type="ECO:0000256" key="2">
    <source>
        <dbReference type="ARBA" id="ARBA00022723"/>
    </source>
</evidence>
<feature type="domain" description="THAP-type" evidence="8">
    <location>
        <begin position="1"/>
        <end position="81"/>
    </location>
</feature>
<comment type="caution">
    <text evidence="10">The sequence shown here is derived from an EMBL/GenBank/DDBJ whole genome shotgun (WGS) entry which is preliminary data.</text>
</comment>
<dbReference type="SMART" id="SM00674">
    <property type="entry name" value="CENPB"/>
    <property type="match status" value="1"/>
</dbReference>
<dbReference type="Proteomes" id="UP000606786">
    <property type="component" value="Unassembled WGS sequence"/>
</dbReference>
<dbReference type="InterPro" id="IPR009057">
    <property type="entry name" value="Homeodomain-like_sf"/>
</dbReference>
<dbReference type="Gene3D" id="1.10.10.60">
    <property type="entry name" value="Homeodomain-like"/>
    <property type="match status" value="1"/>
</dbReference>
<dbReference type="PROSITE" id="PS51253">
    <property type="entry name" value="HTH_CENPB"/>
    <property type="match status" value="1"/>
</dbReference>
<feature type="compositionally biased region" description="Polar residues" evidence="7">
    <location>
        <begin position="337"/>
        <end position="347"/>
    </location>
</feature>
<keyword evidence="5 6" id="KW-0238">DNA-binding</keyword>
<name>A0A811V7K7_CERCA</name>
<dbReference type="GO" id="GO:0005634">
    <property type="term" value="C:nucleus"/>
    <property type="evidence" value="ECO:0007669"/>
    <property type="project" value="UniProtKB-SubCell"/>
</dbReference>
<accession>A0A811V7K7</accession>
<feature type="compositionally biased region" description="Low complexity" evidence="7">
    <location>
        <begin position="234"/>
        <end position="258"/>
    </location>
</feature>
<dbReference type="Pfam" id="PF05485">
    <property type="entry name" value="THAP"/>
    <property type="match status" value="1"/>
</dbReference>
<keyword evidence="11" id="KW-1185">Reference proteome</keyword>
<protein>
    <submittedName>
        <fullName evidence="10">(Mediterranean fruit fly) hypothetical protein</fullName>
    </submittedName>
</protein>
<evidence type="ECO:0000256" key="7">
    <source>
        <dbReference type="SAM" id="MobiDB-lite"/>
    </source>
</evidence>
<dbReference type="SMART" id="SM00692">
    <property type="entry name" value="DM3"/>
    <property type="match status" value="1"/>
</dbReference>
<keyword evidence="4" id="KW-0862">Zinc</keyword>
<dbReference type="SMART" id="SM00980">
    <property type="entry name" value="THAP"/>
    <property type="match status" value="1"/>
</dbReference>
<evidence type="ECO:0000256" key="1">
    <source>
        <dbReference type="ARBA" id="ARBA00004123"/>
    </source>
</evidence>
<keyword evidence="3 6" id="KW-0863">Zinc-finger</keyword>
<dbReference type="GO" id="GO:0008270">
    <property type="term" value="F:zinc ion binding"/>
    <property type="evidence" value="ECO:0007669"/>
    <property type="project" value="UniProtKB-KW"/>
</dbReference>
<feature type="domain" description="HTH CENPB-type" evidence="9">
    <location>
        <begin position="97"/>
        <end position="171"/>
    </location>
</feature>
<dbReference type="Pfam" id="PF03221">
    <property type="entry name" value="HTH_Tnp_Tc5"/>
    <property type="match status" value="1"/>
</dbReference>
<evidence type="ECO:0000259" key="8">
    <source>
        <dbReference type="PROSITE" id="PS50950"/>
    </source>
</evidence>
<evidence type="ECO:0000256" key="6">
    <source>
        <dbReference type="PROSITE-ProRule" id="PRU00309"/>
    </source>
</evidence>
<dbReference type="EMBL" id="CAJHJT010000034">
    <property type="protein sequence ID" value="CAD7006435.1"/>
    <property type="molecule type" value="Genomic_DNA"/>
</dbReference>
<proteinExistence type="predicted"/>
<evidence type="ECO:0000256" key="5">
    <source>
        <dbReference type="ARBA" id="ARBA00023125"/>
    </source>
</evidence>
<dbReference type="InterPro" id="IPR006600">
    <property type="entry name" value="HTH_CenpB_DNA-bd_dom"/>
</dbReference>
<evidence type="ECO:0000313" key="11">
    <source>
        <dbReference type="Proteomes" id="UP000606786"/>
    </source>
</evidence>
<gene>
    <name evidence="10" type="ORF">CCAP1982_LOCUS14754</name>
</gene>